<comment type="caution">
    <text evidence="2">The sequence shown here is derived from an EMBL/GenBank/DDBJ whole genome shotgun (WGS) entry which is preliminary data.</text>
</comment>
<evidence type="ECO:0000313" key="2">
    <source>
        <dbReference type="EMBL" id="KAK3266736.1"/>
    </source>
</evidence>
<keyword evidence="1" id="KW-1133">Transmembrane helix</keyword>
<organism evidence="2 3">
    <name type="scientific">Cymbomonas tetramitiformis</name>
    <dbReference type="NCBI Taxonomy" id="36881"/>
    <lineage>
        <taxon>Eukaryota</taxon>
        <taxon>Viridiplantae</taxon>
        <taxon>Chlorophyta</taxon>
        <taxon>Pyramimonadophyceae</taxon>
        <taxon>Pyramimonadales</taxon>
        <taxon>Pyramimonadaceae</taxon>
        <taxon>Cymbomonas</taxon>
    </lineage>
</organism>
<sequence length="175" mass="18863">MSRAENLPFLGTNADIAGIELHWDWRKSVVCAVLLVLLFATFFCVYSSSASSGTGPAQQQSAFNFVHLNGAPVTRECVYSPTTAEVKRGGKVIVWDRDAPCGSGECYIHNADGYAAKMTAGAGPNTHIYYAKTFNESMVKSYGKAVGSCTTCPSPDGEVSWRLARKPQAHTIRCS</sequence>
<keyword evidence="1" id="KW-0812">Transmembrane</keyword>
<dbReference type="Proteomes" id="UP001190700">
    <property type="component" value="Unassembled WGS sequence"/>
</dbReference>
<gene>
    <name evidence="2" type="ORF">CYMTET_24665</name>
</gene>
<protein>
    <submittedName>
        <fullName evidence="2">Uncharacterized protein</fullName>
    </submittedName>
</protein>
<dbReference type="AlphaFoldDB" id="A0AAE0FWU1"/>
<keyword evidence="3" id="KW-1185">Reference proteome</keyword>
<name>A0AAE0FWU1_9CHLO</name>
<feature type="transmembrane region" description="Helical" evidence="1">
    <location>
        <begin position="29"/>
        <end position="48"/>
    </location>
</feature>
<reference evidence="2 3" key="1">
    <citation type="journal article" date="2015" name="Genome Biol. Evol.">
        <title>Comparative Genomics of a Bacterivorous Green Alga Reveals Evolutionary Causalities and Consequences of Phago-Mixotrophic Mode of Nutrition.</title>
        <authorList>
            <person name="Burns J.A."/>
            <person name="Paasch A."/>
            <person name="Narechania A."/>
            <person name="Kim E."/>
        </authorList>
    </citation>
    <scope>NUCLEOTIDE SEQUENCE [LARGE SCALE GENOMIC DNA]</scope>
    <source>
        <strain evidence="2 3">PLY_AMNH</strain>
    </source>
</reference>
<keyword evidence="1" id="KW-0472">Membrane</keyword>
<dbReference type="EMBL" id="LGRX02012861">
    <property type="protein sequence ID" value="KAK3266736.1"/>
    <property type="molecule type" value="Genomic_DNA"/>
</dbReference>
<evidence type="ECO:0000313" key="3">
    <source>
        <dbReference type="Proteomes" id="UP001190700"/>
    </source>
</evidence>
<proteinExistence type="predicted"/>
<evidence type="ECO:0000256" key="1">
    <source>
        <dbReference type="SAM" id="Phobius"/>
    </source>
</evidence>
<accession>A0AAE0FWU1</accession>